<dbReference type="PIRSF" id="PIRSF036557">
    <property type="entry name" value="XdhA_RC"/>
    <property type="match status" value="1"/>
</dbReference>
<reference evidence="8" key="1">
    <citation type="submission" date="2021-01" db="EMBL/GenBank/DDBJ databases">
        <title>Paracoccus amoyensis sp. nov., isolated from the surface seawater along the coast of Xiamen Island, China.</title>
        <authorList>
            <person name="Lyu L."/>
        </authorList>
    </citation>
    <scope>NUCLEOTIDE SEQUENCE</scope>
    <source>
        <strain evidence="8">MJ17</strain>
    </source>
</reference>
<feature type="domain" description="2Fe-2S ferredoxin-type" evidence="6">
    <location>
        <begin position="3"/>
        <end position="88"/>
    </location>
</feature>
<dbReference type="InterPro" id="IPR005107">
    <property type="entry name" value="CO_DH_flav_C"/>
</dbReference>
<evidence type="ECO:0000256" key="1">
    <source>
        <dbReference type="ARBA" id="ARBA00022630"/>
    </source>
</evidence>
<proteinExistence type="predicted"/>
<dbReference type="SUPFAM" id="SSF54292">
    <property type="entry name" value="2Fe-2S ferredoxin-like"/>
    <property type="match status" value="1"/>
</dbReference>
<dbReference type="InterPro" id="IPR012675">
    <property type="entry name" value="Beta-grasp_dom_sf"/>
</dbReference>
<dbReference type="GO" id="GO:0051537">
    <property type="term" value="F:2 iron, 2 sulfur cluster binding"/>
    <property type="evidence" value="ECO:0007669"/>
    <property type="project" value="InterPro"/>
</dbReference>
<dbReference type="InterPro" id="IPR036318">
    <property type="entry name" value="FAD-bd_PCMH-like_sf"/>
</dbReference>
<dbReference type="InterPro" id="IPR006058">
    <property type="entry name" value="2Fe2S_fd_BS"/>
</dbReference>
<dbReference type="GO" id="GO:0005506">
    <property type="term" value="F:iron ion binding"/>
    <property type="evidence" value="ECO:0007669"/>
    <property type="project" value="InterPro"/>
</dbReference>
<dbReference type="Gene3D" id="3.30.43.10">
    <property type="entry name" value="Uridine Diphospho-n-acetylenolpyruvylglucosamine Reductase, domain 2"/>
    <property type="match status" value="1"/>
</dbReference>
<dbReference type="InterPro" id="IPR014307">
    <property type="entry name" value="Xanthine_DH_ssu"/>
</dbReference>
<dbReference type="InterPro" id="IPR036010">
    <property type="entry name" value="2Fe-2S_ferredoxin-like_sf"/>
</dbReference>
<dbReference type="Pfam" id="PF00941">
    <property type="entry name" value="FAD_binding_5"/>
    <property type="match status" value="1"/>
</dbReference>
<evidence type="ECO:0000256" key="5">
    <source>
        <dbReference type="ARBA" id="ARBA00023004"/>
    </source>
</evidence>
<keyword evidence="9" id="KW-1185">Reference proteome</keyword>
<dbReference type="Gene3D" id="3.30.390.50">
    <property type="entry name" value="CO dehydrogenase flavoprotein, C-terminal domain"/>
    <property type="match status" value="1"/>
</dbReference>
<dbReference type="Pfam" id="PF01799">
    <property type="entry name" value="Fer2_2"/>
    <property type="match status" value="1"/>
</dbReference>
<dbReference type="PANTHER" id="PTHR45444:SF3">
    <property type="entry name" value="XANTHINE DEHYDROGENASE"/>
    <property type="match status" value="1"/>
</dbReference>
<dbReference type="InterPro" id="IPR016166">
    <property type="entry name" value="FAD-bd_PCMH"/>
</dbReference>
<name>A0A934W0J8_9RHOB</name>
<dbReference type="InterPro" id="IPR036884">
    <property type="entry name" value="2Fe-2S-bd_dom_sf"/>
</dbReference>
<comment type="caution">
    <text evidence="8">The sequence shown here is derived from an EMBL/GenBank/DDBJ whole genome shotgun (WGS) entry which is preliminary data.</text>
</comment>
<dbReference type="EMBL" id="JAEPRQ010000014">
    <property type="protein sequence ID" value="MBK4218162.1"/>
    <property type="molecule type" value="Genomic_DNA"/>
</dbReference>
<sequence length="483" mass="52095">MTPELRFLLNDQEIRLTDVGASDTLLDHLRIARRLTGTKEGCAEGDCGACTVLLGRLTQTGMIYEPINACIRFLASCHGCHVVTVEHIHSPEGGLHPIQKAMVENHGSQCGFCTPGIVMSLYGLWMGNPDAGVTEIETALQGNLCRCTGYEPIVKAALAAGRAGGQAMDMLLVERDRVAAKLREMWGQRVELTKGDQRAIIPTDADDLAAVLEENPKATIVAGSTDVGLWVTKFLRNISPAVFIGHLMKGIEVRDGEIRLGAGVTYSEAGPVFREHLPQAYDYILRIGGWQVRNMGTIGANIANGSPIGDTPPLLISLGARIVLRKGAVRREVALQDFFIDYGKQDRVPGEFVEEVIIPTNPGAKIAAYKVSKRRDSDITAVAAGFCLSVENGIIAGARVAFGGMAGIPKRAAKAEAALVGQPFAREAFDAAAKAVADDFQPLSDWRASAEYRSAVASNLFRRFWLEQSEPDLPVRLKYAVGE</sequence>
<dbReference type="NCBIfam" id="TIGR02963">
    <property type="entry name" value="xanthine_xdhA"/>
    <property type="match status" value="1"/>
</dbReference>
<evidence type="ECO:0000256" key="4">
    <source>
        <dbReference type="ARBA" id="ARBA00023002"/>
    </source>
</evidence>
<dbReference type="EC" id="1.17.1.4" evidence="8"/>
<dbReference type="PROSITE" id="PS51387">
    <property type="entry name" value="FAD_PCMH"/>
    <property type="match status" value="1"/>
</dbReference>
<dbReference type="PANTHER" id="PTHR45444">
    <property type="entry name" value="XANTHINE DEHYDROGENASE"/>
    <property type="match status" value="1"/>
</dbReference>
<dbReference type="Gene3D" id="3.30.465.10">
    <property type="match status" value="1"/>
</dbReference>
<gene>
    <name evidence="8" type="primary">xdhA</name>
    <name evidence="8" type="ORF">JJJ17_19720</name>
</gene>
<keyword evidence="5" id="KW-0408">Iron</keyword>
<evidence type="ECO:0000259" key="6">
    <source>
        <dbReference type="PROSITE" id="PS51085"/>
    </source>
</evidence>
<dbReference type="RefSeq" id="WP_200689542.1">
    <property type="nucleotide sequence ID" value="NZ_JAEPRQ010000014.1"/>
</dbReference>
<dbReference type="SUPFAM" id="SSF47741">
    <property type="entry name" value="CO dehydrogenase ISP C-domain like"/>
    <property type="match status" value="1"/>
</dbReference>
<dbReference type="SMART" id="SM01092">
    <property type="entry name" value="CO_deh_flav_C"/>
    <property type="match status" value="1"/>
</dbReference>
<dbReference type="InterPro" id="IPR016208">
    <property type="entry name" value="Ald_Oxase/xanthine_DH-like"/>
</dbReference>
<accession>A0A934W0J8</accession>
<dbReference type="InterPro" id="IPR002346">
    <property type="entry name" value="Mopterin_DH_FAD-bd"/>
</dbReference>
<keyword evidence="1" id="KW-0285">Flavoprotein</keyword>
<feature type="domain" description="FAD-binding PCMH-type" evidence="7">
    <location>
        <begin position="192"/>
        <end position="363"/>
    </location>
</feature>
<dbReference type="Pfam" id="PF03450">
    <property type="entry name" value="CO_deh_flav_C"/>
    <property type="match status" value="1"/>
</dbReference>
<evidence type="ECO:0000313" key="8">
    <source>
        <dbReference type="EMBL" id="MBK4218162.1"/>
    </source>
</evidence>
<organism evidence="8 9">
    <name type="scientific">Paracoccus caeni</name>
    <dbReference type="NCBI Taxonomy" id="657651"/>
    <lineage>
        <taxon>Bacteria</taxon>
        <taxon>Pseudomonadati</taxon>
        <taxon>Pseudomonadota</taxon>
        <taxon>Alphaproteobacteria</taxon>
        <taxon>Rhodobacterales</taxon>
        <taxon>Paracoccaceae</taxon>
        <taxon>Paracoccus</taxon>
    </lineage>
</organism>
<dbReference type="InterPro" id="IPR036683">
    <property type="entry name" value="CO_DH_flav_C_dom_sf"/>
</dbReference>
<dbReference type="SUPFAM" id="SSF55447">
    <property type="entry name" value="CO dehydrogenase flavoprotein C-terminal domain-like"/>
    <property type="match status" value="1"/>
</dbReference>
<keyword evidence="4 8" id="KW-0560">Oxidoreductase</keyword>
<dbReference type="PROSITE" id="PS51085">
    <property type="entry name" value="2FE2S_FER_2"/>
    <property type="match status" value="1"/>
</dbReference>
<dbReference type="Gene3D" id="3.10.20.30">
    <property type="match status" value="1"/>
</dbReference>
<evidence type="ECO:0000259" key="7">
    <source>
        <dbReference type="PROSITE" id="PS51387"/>
    </source>
</evidence>
<dbReference type="AlphaFoldDB" id="A0A934W0J8"/>
<evidence type="ECO:0000313" key="9">
    <source>
        <dbReference type="Proteomes" id="UP000640485"/>
    </source>
</evidence>
<dbReference type="InterPro" id="IPR002888">
    <property type="entry name" value="2Fe-2S-bd"/>
</dbReference>
<dbReference type="InterPro" id="IPR012175">
    <property type="entry name" value="Xanth_DH_ssu_bac"/>
</dbReference>
<protein>
    <submittedName>
        <fullName evidence="8">Xanthine dehydrogenase small subunit</fullName>
        <ecNumber evidence="8">1.17.1.4</ecNumber>
    </submittedName>
</protein>
<dbReference type="SUPFAM" id="SSF56176">
    <property type="entry name" value="FAD-binding/transporter-associated domain-like"/>
    <property type="match status" value="1"/>
</dbReference>
<dbReference type="GO" id="GO:0071949">
    <property type="term" value="F:FAD binding"/>
    <property type="evidence" value="ECO:0007669"/>
    <property type="project" value="InterPro"/>
</dbReference>
<dbReference type="Gene3D" id="1.10.150.120">
    <property type="entry name" value="[2Fe-2S]-binding domain"/>
    <property type="match status" value="1"/>
</dbReference>
<evidence type="ECO:0000256" key="2">
    <source>
        <dbReference type="ARBA" id="ARBA00022723"/>
    </source>
</evidence>
<dbReference type="PROSITE" id="PS00197">
    <property type="entry name" value="2FE2S_FER_1"/>
    <property type="match status" value="1"/>
</dbReference>
<evidence type="ECO:0000256" key="3">
    <source>
        <dbReference type="ARBA" id="ARBA00022827"/>
    </source>
</evidence>
<keyword evidence="2" id="KW-0479">Metal-binding</keyword>
<dbReference type="InterPro" id="IPR001041">
    <property type="entry name" value="2Fe-2S_ferredoxin-type"/>
</dbReference>
<dbReference type="InterPro" id="IPR016167">
    <property type="entry name" value="FAD-bd_PCMH_sub1"/>
</dbReference>
<dbReference type="GO" id="GO:0004854">
    <property type="term" value="F:xanthine dehydrogenase activity"/>
    <property type="evidence" value="ECO:0007669"/>
    <property type="project" value="UniProtKB-EC"/>
</dbReference>
<dbReference type="InterPro" id="IPR016169">
    <property type="entry name" value="FAD-bd_PCMH_sub2"/>
</dbReference>
<keyword evidence="3" id="KW-0274">FAD</keyword>
<dbReference type="Proteomes" id="UP000640485">
    <property type="component" value="Unassembled WGS sequence"/>
</dbReference>